<feature type="compositionally biased region" description="Low complexity" evidence="1">
    <location>
        <begin position="301"/>
        <end position="313"/>
    </location>
</feature>
<accession>A0ABN9WDR0</accession>
<proteinExistence type="predicted"/>
<reference evidence="2" key="1">
    <citation type="submission" date="2023-10" db="EMBL/GenBank/DDBJ databases">
        <authorList>
            <person name="Chen Y."/>
            <person name="Shah S."/>
            <person name="Dougan E. K."/>
            <person name="Thang M."/>
            <person name="Chan C."/>
        </authorList>
    </citation>
    <scope>NUCLEOTIDE SEQUENCE [LARGE SCALE GENOMIC DNA]</scope>
</reference>
<keyword evidence="3" id="KW-1185">Reference proteome</keyword>
<gene>
    <name evidence="2" type="ORF">PCOR1329_LOCUS65313</name>
</gene>
<organism evidence="2 3">
    <name type="scientific">Prorocentrum cordatum</name>
    <dbReference type="NCBI Taxonomy" id="2364126"/>
    <lineage>
        <taxon>Eukaryota</taxon>
        <taxon>Sar</taxon>
        <taxon>Alveolata</taxon>
        <taxon>Dinophyceae</taxon>
        <taxon>Prorocentrales</taxon>
        <taxon>Prorocentraceae</taxon>
        <taxon>Prorocentrum</taxon>
    </lineage>
</organism>
<dbReference type="EMBL" id="CAUYUJ010018359">
    <property type="protein sequence ID" value="CAK0882969.1"/>
    <property type="molecule type" value="Genomic_DNA"/>
</dbReference>
<name>A0ABN9WDR0_9DINO</name>
<protein>
    <submittedName>
        <fullName evidence="2">Uncharacterized protein</fullName>
    </submittedName>
</protein>
<dbReference type="Proteomes" id="UP001189429">
    <property type="component" value="Unassembled WGS sequence"/>
</dbReference>
<evidence type="ECO:0000313" key="3">
    <source>
        <dbReference type="Proteomes" id="UP001189429"/>
    </source>
</evidence>
<feature type="region of interest" description="Disordered" evidence="1">
    <location>
        <begin position="143"/>
        <end position="164"/>
    </location>
</feature>
<comment type="caution">
    <text evidence="2">The sequence shown here is derived from an EMBL/GenBank/DDBJ whole genome shotgun (WGS) entry which is preliminary data.</text>
</comment>
<evidence type="ECO:0000256" key="1">
    <source>
        <dbReference type="SAM" id="MobiDB-lite"/>
    </source>
</evidence>
<feature type="region of interest" description="Disordered" evidence="1">
    <location>
        <begin position="293"/>
        <end position="313"/>
    </location>
</feature>
<sequence length="321" mass="34676">MKNLAARPMMMAAVEFYIPLRVPRGLGVQVGTLGTSLASCCEEVATSTARITLCMSSASCLNQLANFCNCSLFTTNGSSIWTAIFSRLRNTSAMKPTVSGTMKSGCPSQNVPLLKSVNVLMSANGSSVSQTSRNRSRERVYATGIGERSSCSQSASSRPAPTSRHWSMSLRWNTVRCGKLVDLPGQERVHLRGRQRRARRPAEPAVEHRLRGGALPAGALGQVLRHQVRGEEPAVVRDDRSMILSTSAAGLRICPSVHVSSCRMRLDSSPVIFCTDLHPDTYRRYELLVRKTSSRPSSGEVNSKGSTGSSNSTSLVLLAAM</sequence>
<evidence type="ECO:0000313" key="2">
    <source>
        <dbReference type="EMBL" id="CAK0882969.1"/>
    </source>
</evidence>